<evidence type="ECO:0000313" key="3">
    <source>
        <dbReference type="Proteomes" id="UP000235034"/>
    </source>
</evidence>
<evidence type="ECO:0000313" key="2">
    <source>
        <dbReference type="EMBL" id="PLS28990.1"/>
    </source>
</evidence>
<dbReference type="AlphaFoldDB" id="A0A2N5J438"/>
<accession>A0A2N5J438</accession>
<dbReference type="EMBL" id="NMWT01000010">
    <property type="protein sequence ID" value="PLS28990.1"/>
    <property type="molecule type" value="Genomic_DNA"/>
</dbReference>
<protein>
    <submittedName>
        <fullName evidence="2">Uncharacterized protein</fullName>
    </submittedName>
</protein>
<organism evidence="2 3">
    <name type="scientific">Bifidobacterium parmae</name>
    <dbReference type="NCBI Taxonomy" id="361854"/>
    <lineage>
        <taxon>Bacteria</taxon>
        <taxon>Bacillati</taxon>
        <taxon>Actinomycetota</taxon>
        <taxon>Actinomycetes</taxon>
        <taxon>Bifidobacteriales</taxon>
        <taxon>Bifidobacteriaceae</taxon>
        <taxon>Bifidobacterium</taxon>
    </lineage>
</organism>
<dbReference type="Proteomes" id="UP000235034">
    <property type="component" value="Unassembled WGS sequence"/>
</dbReference>
<evidence type="ECO:0000256" key="1">
    <source>
        <dbReference type="SAM" id="MobiDB-lite"/>
    </source>
</evidence>
<reference evidence="2 3" key="1">
    <citation type="submission" date="2017-07" db="EMBL/GenBank/DDBJ databases">
        <title>Bifidobacterium novel species.</title>
        <authorList>
            <person name="Lugli G.A."/>
            <person name="Milani C."/>
            <person name="Duranti S."/>
            <person name="Mangifesta M."/>
        </authorList>
    </citation>
    <scope>NUCLEOTIDE SEQUENCE [LARGE SCALE GENOMIC DNA]</scope>
    <source>
        <strain evidence="2 3">77</strain>
    </source>
</reference>
<feature type="region of interest" description="Disordered" evidence="1">
    <location>
        <begin position="1"/>
        <end position="48"/>
    </location>
</feature>
<sequence>MRAWAGRDNRRKNGTAANGDKRVCPARVRRRGPIPLNMDDPRTKRGFW</sequence>
<feature type="compositionally biased region" description="Basic and acidic residues" evidence="1">
    <location>
        <begin position="39"/>
        <end position="48"/>
    </location>
</feature>
<keyword evidence="3" id="KW-1185">Reference proteome</keyword>
<comment type="caution">
    <text evidence="2">The sequence shown here is derived from an EMBL/GenBank/DDBJ whole genome shotgun (WGS) entry which is preliminary data.</text>
</comment>
<proteinExistence type="predicted"/>
<gene>
    <name evidence="2" type="ORF">Uis4E_0927</name>
</gene>
<name>A0A2N5J438_9BIFI</name>